<organism evidence="1">
    <name type="scientific">marine sediment metagenome</name>
    <dbReference type="NCBI Taxonomy" id="412755"/>
    <lineage>
        <taxon>unclassified sequences</taxon>
        <taxon>metagenomes</taxon>
        <taxon>ecological metagenomes</taxon>
    </lineage>
</organism>
<gene>
    <name evidence="1" type="ORF">S12H4_53915</name>
</gene>
<evidence type="ECO:0008006" key="2">
    <source>
        <dbReference type="Google" id="ProtNLM"/>
    </source>
</evidence>
<feature type="non-terminal residue" evidence="1">
    <location>
        <position position="207"/>
    </location>
</feature>
<proteinExistence type="predicted"/>
<reference evidence="1" key="1">
    <citation type="journal article" date="2014" name="Front. Microbiol.">
        <title>High frequency of phylogenetically diverse reductive dehalogenase-homologous genes in deep subseafloor sedimentary metagenomes.</title>
        <authorList>
            <person name="Kawai M."/>
            <person name="Futagami T."/>
            <person name="Toyoda A."/>
            <person name="Takaki Y."/>
            <person name="Nishi S."/>
            <person name="Hori S."/>
            <person name="Arai W."/>
            <person name="Tsubouchi T."/>
            <person name="Morono Y."/>
            <person name="Uchiyama I."/>
            <person name="Ito T."/>
            <person name="Fujiyama A."/>
            <person name="Inagaki F."/>
            <person name="Takami H."/>
        </authorList>
    </citation>
    <scope>NUCLEOTIDE SEQUENCE</scope>
    <source>
        <strain evidence="1">Expedition CK06-06</strain>
    </source>
</reference>
<protein>
    <recommendedName>
        <fullName evidence="2">AsmA-like C-terminal domain-containing protein</fullName>
    </recommendedName>
</protein>
<sequence length="207" mass="23020">MDLDKVFKFDLLKGMKIPGDLEAGGVATFQASVTGMASKTQMPKINASFSLIDGWLTASVIPYGIRELRTEGQYSNGNRQGPESTKILLNNTSLLYGNSRLGGNYEIVNLSHPRINYTIKAELDLADIPSLISIDSTFRDMNGMLYAEISLKGTQESLDKMQKSELLKHHYDAKIRLDGVNLGLTYKSLDLRNLTGELTFKDHLMIK</sequence>
<dbReference type="AlphaFoldDB" id="X1TKQ9"/>
<name>X1TKQ9_9ZZZZ</name>
<dbReference type="EMBL" id="BARW01034391">
    <property type="protein sequence ID" value="GAJ05913.1"/>
    <property type="molecule type" value="Genomic_DNA"/>
</dbReference>
<comment type="caution">
    <text evidence="1">The sequence shown here is derived from an EMBL/GenBank/DDBJ whole genome shotgun (WGS) entry which is preliminary data.</text>
</comment>
<accession>X1TKQ9</accession>
<evidence type="ECO:0000313" key="1">
    <source>
        <dbReference type="EMBL" id="GAJ05913.1"/>
    </source>
</evidence>